<evidence type="ECO:0000256" key="1">
    <source>
        <dbReference type="ARBA" id="ARBA00004611"/>
    </source>
</evidence>
<dbReference type="InterPro" id="IPR008805">
    <property type="entry name" value="RIB43A"/>
</dbReference>
<evidence type="ECO:0000256" key="11">
    <source>
        <dbReference type="ARBA" id="ARBA00046435"/>
    </source>
</evidence>
<dbReference type="PROSITE" id="PS00018">
    <property type="entry name" value="EF_HAND_1"/>
    <property type="match status" value="2"/>
</dbReference>
<accession>A0A0N0U5A6</accession>
<evidence type="ECO:0000256" key="12">
    <source>
        <dbReference type="SAM" id="Coils"/>
    </source>
</evidence>
<dbReference type="GO" id="GO:0005509">
    <property type="term" value="F:calcium ion binding"/>
    <property type="evidence" value="ECO:0007669"/>
    <property type="project" value="InterPro"/>
</dbReference>
<sequence>MTMTTTPTTPTSTSTMTVTSMAMPFVPVESEASISSTATDQRQQRRWQWQQAATTACPITATSSSTYLSATPSSEASKLSTNVLFSLPASPKRSAPESSGKTPAISKSQMKGSIARSLSTRPTPLLLEVYSTPPDESRDPNQPIANFRCINVAPKITFSDKKKFREAFRLFDKDGDGSITKEELGRVMRSLGQFARAEELRTMLQEIDIDGDGNVSFEEFVEIVSNIGANETAPTDQDQEEQELRDAFRLPCGILALASELGRPLVSCRFVDCENTVQATPIRVFDKHNRGYITASDLRAVLQCLGEDLSEEESQRGLRGASRYFHSIGLSGSGGIGEDEEEATFRLPGSLPPPLAVLPRELHLARPALADSIKSLCSLIGLLPACDMPPRADGVTASPTANLTGIGELGQVAGDLWPPESTAFRSTTVTAGDDWSSSLLLVGLEFDVVDWNSAAFNNVLLTVLSTGRLRCLGEFDEICTFPVRGMSLFSRRMLLANARLLTRLSDIMPTSSKGKDSDELLCTENSKKSDFQMQLWKLNEVNNKNKLATEALLIRVKFLRPSRRITTICPFCDPRTRGHFVKQQLMQHMHREKLGTPFLVKEPAGLDSRLISSVHRVYVLGNLCQQYGPLSKCYQKTYKIFDSGIRDYFYKKTARLVPHTTIHRVWGGTYSQLDENGEIQYTVAMTVTKSPERKIDKEFLDKQVAEKKQQRELEQARESQLDENLIRGSKLALLLEKQQEEERRKINKEIEHFRQQYQRPEQRRDFDLYDPTALKKKEQVDLSFGPGLAQKFPGEDEDDAKERLKVQKNELRWWIERQKNERIQAERERQETEKAYETAVISRDKRAMALDQMERDCRRRLNEATARFNRALAEEQEYRRHCEALQEEEDKKADIYNHVTGDFLTEAKEQAESTHGPHKPLASRYKGMTADELRVFREAQAQQLKEIEKMRLEEKRKNEEWDRLMNTQAEIADSYQREIDRKKTEIQKKIAVENLELAQQHKSHQEYLNRVLYKSKPTAAFFEQFNRDAR</sequence>
<evidence type="ECO:0000256" key="5">
    <source>
        <dbReference type="ARBA" id="ARBA00022837"/>
    </source>
</evidence>
<feature type="compositionally biased region" description="Polar residues" evidence="13">
    <location>
        <begin position="96"/>
        <end position="117"/>
    </location>
</feature>
<evidence type="ECO:0000313" key="16">
    <source>
        <dbReference type="Proteomes" id="UP000053105"/>
    </source>
</evidence>
<reference evidence="15 16" key="1">
    <citation type="submission" date="2015-07" db="EMBL/GenBank/DDBJ databases">
        <title>The genome of Melipona quadrifasciata.</title>
        <authorList>
            <person name="Pan H."/>
            <person name="Kapheim K."/>
        </authorList>
    </citation>
    <scope>NUCLEOTIDE SEQUENCE [LARGE SCALE GENOMIC DNA]</scope>
    <source>
        <strain evidence="15">0111107301</strain>
        <tissue evidence="15">Whole body</tissue>
    </source>
</reference>
<keyword evidence="6" id="KW-0282">Flagellum</keyword>
<dbReference type="CDD" id="cd00051">
    <property type="entry name" value="EFh"/>
    <property type="match status" value="1"/>
</dbReference>
<dbReference type="InterPro" id="IPR018247">
    <property type="entry name" value="EF_Hand_1_Ca_BS"/>
</dbReference>
<evidence type="ECO:0000256" key="9">
    <source>
        <dbReference type="ARBA" id="ARBA00023212"/>
    </source>
</evidence>
<comment type="subunit">
    <text evidence="11">Microtubule inner protein component of sperm flagellar doublet microtubules.</text>
</comment>
<feature type="domain" description="EF-hand" evidence="14">
    <location>
        <begin position="195"/>
        <end position="230"/>
    </location>
</feature>
<evidence type="ECO:0000256" key="10">
    <source>
        <dbReference type="ARBA" id="ARBA00023273"/>
    </source>
</evidence>
<evidence type="ECO:0000259" key="14">
    <source>
        <dbReference type="PROSITE" id="PS50222"/>
    </source>
</evidence>
<gene>
    <name evidence="15" type="ORF">WN51_13752</name>
</gene>
<evidence type="ECO:0000313" key="15">
    <source>
        <dbReference type="EMBL" id="KOX73674.1"/>
    </source>
</evidence>
<dbReference type="Gene3D" id="1.10.238.10">
    <property type="entry name" value="EF-hand"/>
    <property type="match status" value="2"/>
</dbReference>
<evidence type="ECO:0000256" key="2">
    <source>
        <dbReference type="ARBA" id="ARBA00006875"/>
    </source>
</evidence>
<dbReference type="FunFam" id="1.10.238.10:FF:000178">
    <property type="entry name" value="Calmodulin-2 A"/>
    <property type="match status" value="1"/>
</dbReference>
<evidence type="ECO:0000256" key="13">
    <source>
        <dbReference type="SAM" id="MobiDB-lite"/>
    </source>
</evidence>
<keyword evidence="4" id="KW-0677">Repeat</keyword>
<dbReference type="PANTHER" id="PTHR14517">
    <property type="entry name" value="RIB43A-RELATED"/>
    <property type="match status" value="1"/>
</dbReference>
<dbReference type="EMBL" id="KQ435794">
    <property type="protein sequence ID" value="KOX73674.1"/>
    <property type="molecule type" value="Genomic_DNA"/>
</dbReference>
<dbReference type="InterPro" id="IPR011992">
    <property type="entry name" value="EF-hand-dom_pair"/>
</dbReference>
<dbReference type="Pfam" id="PF13499">
    <property type="entry name" value="EF-hand_7"/>
    <property type="match status" value="1"/>
</dbReference>
<proteinExistence type="inferred from homology"/>
<keyword evidence="16" id="KW-1185">Reference proteome</keyword>
<keyword evidence="9" id="KW-0206">Cytoskeleton</keyword>
<dbReference type="SMART" id="SM00054">
    <property type="entry name" value="EFh"/>
    <property type="match status" value="3"/>
</dbReference>
<feature type="coiled-coil region" evidence="12">
    <location>
        <begin position="937"/>
        <end position="964"/>
    </location>
</feature>
<dbReference type="AlphaFoldDB" id="A0A0N0U5A6"/>
<organism evidence="15 16">
    <name type="scientific">Melipona quadrifasciata</name>
    <dbReference type="NCBI Taxonomy" id="166423"/>
    <lineage>
        <taxon>Eukaryota</taxon>
        <taxon>Metazoa</taxon>
        <taxon>Ecdysozoa</taxon>
        <taxon>Arthropoda</taxon>
        <taxon>Hexapoda</taxon>
        <taxon>Insecta</taxon>
        <taxon>Pterygota</taxon>
        <taxon>Neoptera</taxon>
        <taxon>Endopterygota</taxon>
        <taxon>Hymenoptera</taxon>
        <taxon>Apocrita</taxon>
        <taxon>Aculeata</taxon>
        <taxon>Apoidea</taxon>
        <taxon>Anthophila</taxon>
        <taxon>Apidae</taxon>
        <taxon>Melipona</taxon>
    </lineage>
</organism>
<name>A0A0N0U5A6_9HYME</name>
<feature type="coiled-coil region" evidence="12">
    <location>
        <begin position="697"/>
        <end position="756"/>
    </location>
</feature>
<protein>
    <submittedName>
        <fullName evidence="15">RIB43A-like with coiled-coils protein 2</fullName>
    </submittedName>
</protein>
<keyword evidence="3" id="KW-0963">Cytoplasm</keyword>
<evidence type="ECO:0000256" key="8">
    <source>
        <dbReference type="ARBA" id="ARBA00023069"/>
    </source>
</evidence>
<keyword evidence="8" id="KW-0969">Cilium</keyword>
<dbReference type="STRING" id="166423.A0A0N0U5A6"/>
<evidence type="ECO:0000256" key="6">
    <source>
        <dbReference type="ARBA" id="ARBA00022846"/>
    </source>
</evidence>
<dbReference type="InterPro" id="IPR002048">
    <property type="entry name" value="EF_hand_dom"/>
</dbReference>
<keyword evidence="7 12" id="KW-0175">Coiled coil</keyword>
<keyword evidence="5" id="KW-0106">Calcium</keyword>
<dbReference type="Pfam" id="PF05914">
    <property type="entry name" value="RIB43A"/>
    <property type="match status" value="1"/>
</dbReference>
<dbReference type="PROSITE" id="PS50222">
    <property type="entry name" value="EF_HAND_2"/>
    <property type="match status" value="2"/>
</dbReference>
<feature type="domain" description="EF-hand" evidence="14">
    <location>
        <begin position="159"/>
        <end position="194"/>
    </location>
</feature>
<evidence type="ECO:0000256" key="3">
    <source>
        <dbReference type="ARBA" id="ARBA00022490"/>
    </source>
</evidence>
<keyword evidence="10" id="KW-0966">Cell projection</keyword>
<evidence type="ECO:0000256" key="4">
    <source>
        <dbReference type="ARBA" id="ARBA00022737"/>
    </source>
</evidence>
<feature type="region of interest" description="Disordered" evidence="13">
    <location>
        <begin position="88"/>
        <end position="117"/>
    </location>
</feature>
<dbReference type="PANTHER" id="PTHR14517:SF6">
    <property type="entry name" value="RE41410P"/>
    <property type="match status" value="1"/>
</dbReference>
<comment type="subcellular location">
    <subcellularLocation>
        <location evidence="1">Cytoplasm</location>
        <location evidence="1">Cytoskeleton</location>
        <location evidence="1">Flagellum axoneme</location>
    </subcellularLocation>
</comment>
<dbReference type="SUPFAM" id="SSF47473">
    <property type="entry name" value="EF-hand"/>
    <property type="match status" value="1"/>
</dbReference>
<comment type="similarity">
    <text evidence="2">Belongs to the RIB43A family.</text>
</comment>
<dbReference type="Proteomes" id="UP000053105">
    <property type="component" value="Unassembled WGS sequence"/>
</dbReference>
<dbReference type="OrthoDB" id="429119at2759"/>
<evidence type="ECO:0000256" key="7">
    <source>
        <dbReference type="ARBA" id="ARBA00023054"/>
    </source>
</evidence>
<dbReference type="GO" id="GO:0043226">
    <property type="term" value="C:organelle"/>
    <property type="evidence" value="ECO:0007669"/>
    <property type="project" value="UniProtKB-ARBA"/>
</dbReference>